<sequence length="159" mass="18194">MVKRLTMSEVKFELSSKEIQKRTDDRDYDNGEGLFTRGRPQSRDNKTKKHKNSGKPRSNSNSRGTTRKKCYYCKKEGPFRDECLASKAKLRTEGNNGKVRGDVYTGYEFADVLVVSNVDSRQEWMLDSGCTFHMCPLFCNFEEKIGGRVLLGDNKPCTI</sequence>
<dbReference type="OMA" id="GPFRDEC"/>
<name>A0A803PER1_CANSA</name>
<organism evidence="2 3">
    <name type="scientific">Cannabis sativa</name>
    <name type="common">Hemp</name>
    <name type="synonym">Marijuana</name>
    <dbReference type="NCBI Taxonomy" id="3483"/>
    <lineage>
        <taxon>Eukaryota</taxon>
        <taxon>Viridiplantae</taxon>
        <taxon>Streptophyta</taxon>
        <taxon>Embryophyta</taxon>
        <taxon>Tracheophyta</taxon>
        <taxon>Spermatophyta</taxon>
        <taxon>Magnoliopsida</taxon>
        <taxon>eudicotyledons</taxon>
        <taxon>Gunneridae</taxon>
        <taxon>Pentapetalae</taxon>
        <taxon>rosids</taxon>
        <taxon>fabids</taxon>
        <taxon>Rosales</taxon>
        <taxon>Cannabaceae</taxon>
        <taxon>Cannabis</taxon>
    </lineage>
</organism>
<proteinExistence type="predicted"/>
<dbReference type="EnsemblPlants" id="evm.model.04.183">
    <property type="protein sequence ID" value="cds.evm.model.04.183"/>
    <property type="gene ID" value="evm.TU.04.183"/>
</dbReference>
<evidence type="ECO:0008006" key="4">
    <source>
        <dbReference type="Google" id="ProtNLM"/>
    </source>
</evidence>
<dbReference type="Proteomes" id="UP000596661">
    <property type="component" value="Chromosome 4"/>
</dbReference>
<protein>
    <recommendedName>
        <fullName evidence="4">Gag-pol polyprotein</fullName>
    </recommendedName>
</protein>
<feature type="region of interest" description="Disordered" evidence="1">
    <location>
        <begin position="1"/>
        <end position="65"/>
    </location>
</feature>
<keyword evidence="3" id="KW-1185">Reference proteome</keyword>
<evidence type="ECO:0000313" key="3">
    <source>
        <dbReference type="Proteomes" id="UP000596661"/>
    </source>
</evidence>
<dbReference type="AlphaFoldDB" id="A0A803PER1"/>
<dbReference type="EMBL" id="UZAU01000358">
    <property type="status" value="NOT_ANNOTATED_CDS"/>
    <property type="molecule type" value="Genomic_DNA"/>
</dbReference>
<evidence type="ECO:0000313" key="2">
    <source>
        <dbReference type="EnsemblPlants" id="cds.evm.model.04.183"/>
    </source>
</evidence>
<reference evidence="2" key="2">
    <citation type="submission" date="2021-03" db="UniProtKB">
        <authorList>
            <consortium name="EnsemblPlants"/>
        </authorList>
    </citation>
    <scope>IDENTIFICATION</scope>
</reference>
<dbReference type="Gramene" id="evm.model.04.183">
    <property type="protein sequence ID" value="cds.evm.model.04.183"/>
    <property type="gene ID" value="evm.TU.04.183"/>
</dbReference>
<feature type="compositionally biased region" description="Polar residues" evidence="1">
    <location>
        <begin position="55"/>
        <end position="64"/>
    </location>
</feature>
<evidence type="ECO:0000256" key="1">
    <source>
        <dbReference type="SAM" id="MobiDB-lite"/>
    </source>
</evidence>
<feature type="compositionally biased region" description="Basic and acidic residues" evidence="1">
    <location>
        <begin position="10"/>
        <end position="29"/>
    </location>
</feature>
<reference evidence="2" key="1">
    <citation type="submission" date="2018-11" db="EMBL/GenBank/DDBJ databases">
        <authorList>
            <person name="Grassa J C."/>
        </authorList>
    </citation>
    <scope>NUCLEOTIDE SEQUENCE [LARGE SCALE GENOMIC DNA]</scope>
</reference>
<accession>A0A803PER1</accession>